<dbReference type="GO" id="GO:0070403">
    <property type="term" value="F:NAD+ binding"/>
    <property type="evidence" value="ECO:0007669"/>
    <property type="project" value="InterPro"/>
</dbReference>
<reference evidence="9" key="1">
    <citation type="submission" date="2022-11" db="EMBL/GenBank/DDBJ databases">
        <authorList>
            <person name="Petersen C."/>
        </authorList>
    </citation>
    <scope>NUCLEOTIDE SEQUENCE</scope>
    <source>
        <strain evidence="9">IBT 23319</strain>
    </source>
</reference>
<keyword evidence="10" id="KW-1185">Reference proteome</keyword>
<keyword evidence="5" id="KW-0560">Oxidoreductase</keyword>
<dbReference type="GO" id="GO:0009102">
    <property type="term" value="P:biotin biosynthetic process"/>
    <property type="evidence" value="ECO:0007669"/>
    <property type="project" value="TreeGrafter"/>
</dbReference>
<dbReference type="InterPro" id="IPR008927">
    <property type="entry name" value="6-PGluconate_DH-like_C_sf"/>
</dbReference>
<evidence type="ECO:0000256" key="5">
    <source>
        <dbReference type="ARBA" id="ARBA00023002"/>
    </source>
</evidence>
<comment type="caution">
    <text evidence="9">The sequence shown here is derived from an EMBL/GenBank/DDBJ whole genome shotgun (WGS) entry which is preliminary data.</text>
</comment>
<name>A0A9W9PCQ2_PENCI</name>
<dbReference type="OrthoDB" id="2382073at2759"/>
<dbReference type="Pfam" id="PF00725">
    <property type="entry name" value="3HCDH"/>
    <property type="match status" value="1"/>
</dbReference>
<dbReference type="Pfam" id="PF02737">
    <property type="entry name" value="3HCDH_N"/>
    <property type="match status" value="1"/>
</dbReference>
<dbReference type="InterPro" id="IPR036291">
    <property type="entry name" value="NAD(P)-bd_dom_sf"/>
</dbReference>
<evidence type="ECO:0000259" key="7">
    <source>
        <dbReference type="Pfam" id="PF00725"/>
    </source>
</evidence>
<dbReference type="GO" id="GO:0016740">
    <property type="term" value="F:transferase activity"/>
    <property type="evidence" value="ECO:0007669"/>
    <property type="project" value="UniProtKB-KW"/>
</dbReference>
<dbReference type="InterPro" id="IPR015422">
    <property type="entry name" value="PyrdxlP-dep_Trfase_small"/>
</dbReference>
<dbReference type="PANTHER" id="PTHR13693:SF77">
    <property type="entry name" value="8-AMINO-7-OXONONANOATE SYNTHASE"/>
    <property type="match status" value="1"/>
</dbReference>
<comment type="similarity">
    <text evidence="2">Belongs to the class-II pyridoxal-phosphate-dependent aminotransferase family. BioF subfamily.</text>
</comment>
<dbReference type="GO" id="GO:0016616">
    <property type="term" value="F:oxidoreductase activity, acting on the CH-OH group of donors, NAD or NADP as acceptor"/>
    <property type="evidence" value="ECO:0007669"/>
    <property type="project" value="InterPro"/>
</dbReference>
<dbReference type="PANTHER" id="PTHR13693">
    <property type="entry name" value="CLASS II AMINOTRANSFERASE/8-AMINO-7-OXONONANOATE SYNTHASE"/>
    <property type="match status" value="1"/>
</dbReference>
<evidence type="ECO:0000259" key="8">
    <source>
        <dbReference type="Pfam" id="PF02737"/>
    </source>
</evidence>
<dbReference type="Gene3D" id="1.10.1040.10">
    <property type="entry name" value="N-(1-d-carboxylethyl)-l-norvaline Dehydrogenase, domain 2"/>
    <property type="match status" value="1"/>
</dbReference>
<dbReference type="Proteomes" id="UP001147733">
    <property type="component" value="Unassembled WGS sequence"/>
</dbReference>
<feature type="domain" description="Aminotransferase class I/classII large" evidence="6">
    <location>
        <begin position="37"/>
        <end position="407"/>
    </location>
</feature>
<organism evidence="9 10">
    <name type="scientific">Penicillium citrinum</name>
    <dbReference type="NCBI Taxonomy" id="5077"/>
    <lineage>
        <taxon>Eukaryota</taxon>
        <taxon>Fungi</taxon>
        <taxon>Dikarya</taxon>
        <taxon>Ascomycota</taxon>
        <taxon>Pezizomycotina</taxon>
        <taxon>Eurotiomycetes</taxon>
        <taxon>Eurotiomycetidae</taxon>
        <taxon>Eurotiales</taxon>
        <taxon>Aspergillaceae</taxon>
        <taxon>Penicillium</taxon>
    </lineage>
</organism>
<dbReference type="InterPro" id="IPR004839">
    <property type="entry name" value="Aminotransferase_I/II_large"/>
</dbReference>
<dbReference type="SUPFAM" id="SSF51735">
    <property type="entry name" value="NAD(P)-binding Rossmann-fold domains"/>
    <property type="match status" value="1"/>
</dbReference>
<evidence type="ECO:0000256" key="4">
    <source>
        <dbReference type="ARBA" id="ARBA00022898"/>
    </source>
</evidence>
<dbReference type="InterPro" id="IPR006176">
    <property type="entry name" value="3-OHacyl-CoA_DH_NAD-bd"/>
</dbReference>
<dbReference type="Pfam" id="PF00155">
    <property type="entry name" value="Aminotran_1_2"/>
    <property type="match status" value="1"/>
</dbReference>
<feature type="domain" description="3-hydroxyacyl-CoA dehydrogenase NAD binding" evidence="8">
    <location>
        <begin position="438"/>
        <end position="601"/>
    </location>
</feature>
<dbReference type="InterPro" id="IPR015421">
    <property type="entry name" value="PyrdxlP-dep_Trfase_major"/>
</dbReference>
<evidence type="ECO:0000256" key="2">
    <source>
        <dbReference type="ARBA" id="ARBA00010008"/>
    </source>
</evidence>
<dbReference type="SUPFAM" id="SSF48179">
    <property type="entry name" value="6-phosphogluconate dehydrogenase C-terminal domain-like"/>
    <property type="match status" value="1"/>
</dbReference>
<accession>A0A9W9PCQ2</accession>
<evidence type="ECO:0000256" key="1">
    <source>
        <dbReference type="ARBA" id="ARBA00001933"/>
    </source>
</evidence>
<protein>
    <recommendedName>
        <fullName evidence="11">Aminotransferase class I/classII domain-containing protein</fullName>
    </recommendedName>
</protein>
<gene>
    <name evidence="9" type="ORF">N7469_000323</name>
</gene>
<feature type="domain" description="3-hydroxyacyl-CoA dehydrogenase C-terminal" evidence="7">
    <location>
        <begin position="607"/>
        <end position="703"/>
    </location>
</feature>
<evidence type="ECO:0000313" key="10">
    <source>
        <dbReference type="Proteomes" id="UP001147733"/>
    </source>
</evidence>
<dbReference type="InterPro" id="IPR015424">
    <property type="entry name" value="PyrdxlP-dep_Trfase"/>
</dbReference>
<evidence type="ECO:0000313" key="9">
    <source>
        <dbReference type="EMBL" id="KAJ5241996.1"/>
    </source>
</evidence>
<dbReference type="SUPFAM" id="SSF53383">
    <property type="entry name" value="PLP-dependent transferases"/>
    <property type="match status" value="1"/>
</dbReference>
<dbReference type="GO" id="GO:0006631">
    <property type="term" value="P:fatty acid metabolic process"/>
    <property type="evidence" value="ECO:0007669"/>
    <property type="project" value="InterPro"/>
</dbReference>
<keyword evidence="4" id="KW-0663">Pyridoxal phosphate</keyword>
<dbReference type="GeneID" id="81378410"/>
<dbReference type="InterPro" id="IPR050087">
    <property type="entry name" value="AON_synthase_class-II"/>
</dbReference>
<sequence>MHQGQLLSQRLLTSMRNLKENKGDIMSPPKPSQFAGMVDFGSNDTLSLTTSGALTEAFLSELKRNPGFKVGSTSSRIFEGGSKYLDDLEHDLAQIHRAESALFFGSGFDANVALWSTIPREGDFILHDEYVHASIHDGMRRGKAATNSFPHNDCDGFRSRLQNLIDEHQDVAEGKVFVFVALESWYSMDGDAAPAKELLSIAKGVLPHQNTIFVIDEAHSSGLLGPRGAGFVTELGLEEDFQIRVHTCGKALSSTGAVILASPAVRSALLSYARNLIFSTAPSFVTLAAVRAGYNLITSEEGQKRRQQLQKNIRLFYDNLVGDSEWANVKREEIITLPTERMQKHNTIQSPIIALVTLPGKANDLAEYVRQAKFWVNVAQYPIVPKALERVRICIHAHNSVEEINGLTTKILEWAKSQHQHQPPLSLSWSQPRSKQAVTLVGAGTQGTRLAYMWSKLGTTVYLLDEISGKPKKALNDVVKLRFKNLSSEKWGTILTGSFDMIKTALESSWLVIECVPENLEKKRAVLQELDSHASLETIITSNSSSFTIADILNNSEIVDRGRFANLHSLVEIMGSENTHPEIITKLIQETRAHGFEPFHVRKQSTGFIFNRIWAAIKRESLAVLQEDVASVEEIDSIYKAITGCQKGPFEQMDIAGLDVIFDVEDHYTAVKTQLPVGPRDLLHRMVSSGKLGVKSRSGFYSYKEEEQGPQ</sequence>
<dbReference type="Gene3D" id="3.40.640.10">
    <property type="entry name" value="Type I PLP-dependent aspartate aminotransferase-like (Major domain)"/>
    <property type="match status" value="1"/>
</dbReference>
<dbReference type="Gene3D" id="3.90.1150.10">
    <property type="entry name" value="Aspartate Aminotransferase, domain 1"/>
    <property type="match status" value="1"/>
</dbReference>
<dbReference type="AlphaFoldDB" id="A0A9W9PCQ2"/>
<dbReference type="EMBL" id="JAPQKT010000001">
    <property type="protein sequence ID" value="KAJ5241996.1"/>
    <property type="molecule type" value="Genomic_DNA"/>
</dbReference>
<dbReference type="InterPro" id="IPR013328">
    <property type="entry name" value="6PGD_dom2"/>
</dbReference>
<keyword evidence="3" id="KW-0808">Transferase</keyword>
<dbReference type="GO" id="GO:0030170">
    <property type="term" value="F:pyridoxal phosphate binding"/>
    <property type="evidence" value="ECO:0007669"/>
    <property type="project" value="InterPro"/>
</dbReference>
<evidence type="ECO:0000259" key="6">
    <source>
        <dbReference type="Pfam" id="PF00155"/>
    </source>
</evidence>
<dbReference type="InterPro" id="IPR006108">
    <property type="entry name" value="3HC_DH_C"/>
</dbReference>
<evidence type="ECO:0000256" key="3">
    <source>
        <dbReference type="ARBA" id="ARBA00022679"/>
    </source>
</evidence>
<proteinExistence type="inferred from homology"/>
<dbReference type="Gene3D" id="3.40.50.720">
    <property type="entry name" value="NAD(P)-binding Rossmann-like Domain"/>
    <property type="match status" value="1"/>
</dbReference>
<dbReference type="RefSeq" id="XP_056505000.1">
    <property type="nucleotide sequence ID" value="XM_056639243.1"/>
</dbReference>
<comment type="cofactor">
    <cofactor evidence="1">
        <name>pyridoxal 5'-phosphate</name>
        <dbReference type="ChEBI" id="CHEBI:597326"/>
    </cofactor>
</comment>
<reference evidence="9" key="2">
    <citation type="journal article" date="2023" name="IMA Fungus">
        <title>Comparative genomic study of the Penicillium genus elucidates a diverse pangenome and 15 lateral gene transfer events.</title>
        <authorList>
            <person name="Petersen C."/>
            <person name="Sorensen T."/>
            <person name="Nielsen M.R."/>
            <person name="Sondergaard T.E."/>
            <person name="Sorensen J.L."/>
            <person name="Fitzpatrick D.A."/>
            <person name="Frisvad J.C."/>
            <person name="Nielsen K.L."/>
        </authorList>
    </citation>
    <scope>NUCLEOTIDE SEQUENCE</scope>
    <source>
        <strain evidence="9">IBT 23319</strain>
    </source>
</reference>
<evidence type="ECO:0008006" key="11">
    <source>
        <dbReference type="Google" id="ProtNLM"/>
    </source>
</evidence>